<dbReference type="PANTHER" id="PTHR47216:SF4">
    <property type="entry name" value="OS01G0859400 PROTEIN"/>
    <property type="match status" value="1"/>
</dbReference>
<comment type="caution">
    <text evidence="4">The sequence shown here is derived from an EMBL/GenBank/DDBJ whole genome shotgun (WGS) entry which is preliminary data.</text>
</comment>
<keyword evidence="5" id="KW-1185">Reference proteome</keyword>
<evidence type="ECO:0000259" key="3">
    <source>
        <dbReference type="PROSITE" id="PS50056"/>
    </source>
</evidence>
<keyword evidence="1" id="KW-0378">Hydrolase</keyword>
<reference evidence="5" key="1">
    <citation type="journal article" date="2019" name="Int. J. Syst. Evol. Microbiol.">
        <title>The Global Catalogue of Microorganisms (GCM) 10K type strain sequencing project: providing services to taxonomists for standard genome sequencing and annotation.</title>
        <authorList>
            <consortium name="The Broad Institute Genomics Platform"/>
            <consortium name="The Broad Institute Genome Sequencing Center for Infectious Disease"/>
            <person name="Wu L."/>
            <person name="Ma J."/>
        </authorList>
    </citation>
    <scope>NUCLEOTIDE SEQUENCE [LARGE SCALE GENOMIC DNA]</scope>
    <source>
        <strain evidence="5">CGMCC 1.3240</strain>
    </source>
</reference>
<dbReference type="InterPro" id="IPR020422">
    <property type="entry name" value="TYR_PHOSPHATASE_DUAL_dom"/>
</dbReference>
<keyword evidence="2" id="KW-0904">Protein phosphatase</keyword>
<dbReference type="SUPFAM" id="SSF52799">
    <property type="entry name" value="(Phosphotyrosine protein) phosphatases II"/>
    <property type="match status" value="1"/>
</dbReference>
<dbReference type="Pfam" id="PF00782">
    <property type="entry name" value="DSPc"/>
    <property type="match status" value="1"/>
</dbReference>
<evidence type="ECO:0000313" key="4">
    <source>
        <dbReference type="EMBL" id="MFC5649076.1"/>
    </source>
</evidence>
<organism evidence="4 5">
    <name type="scientific">Paenibacillus solisilvae</name>
    <dbReference type="NCBI Taxonomy" id="2486751"/>
    <lineage>
        <taxon>Bacteria</taxon>
        <taxon>Bacillati</taxon>
        <taxon>Bacillota</taxon>
        <taxon>Bacilli</taxon>
        <taxon>Bacillales</taxon>
        <taxon>Paenibacillaceae</taxon>
        <taxon>Paenibacillus</taxon>
    </lineage>
</organism>
<dbReference type="EMBL" id="JBHSOW010000029">
    <property type="protein sequence ID" value="MFC5649076.1"/>
    <property type="molecule type" value="Genomic_DNA"/>
</dbReference>
<proteinExistence type="predicted"/>
<accession>A0ABW0VX48</accession>
<dbReference type="Proteomes" id="UP001596047">
    <property type="component" value="Unassembled WGS sequence"/>
</dbReference>
<sequence>MSKNYHALVGDQIYMGGAADVQDMISEAKCEVIVDLREESSSASGESDNQVTKIQVPIGDNSETPQAELFEQAIKHVTDAYKSGKKVGFHCGGGKGRTGAVAIGTLLELGLAQTIEEAELKAKSIRPIISIREPQREALEKLYIK</sequence>
<gene>
    <name evidence="4" type="ORF">ACFPYJ_08020</name>
</gene>
<dbReference type="RefSeq" id="WP_379187576.1">
    <property type="nucleotide sequence ID" value="NZ_JBHSOW010000029.1"/>
</dbReference>
<dbReference type="SMART" id="SM00195">
    <property type="entry name" value="DSPc"/>
    <property type="match status" value="1"/>
</dbReference>
<evidence type="ECO:0000256" key="1">
    <source>
        <dbReference type="ARBA" id="ARBA00022801"/>
    </source>
</evidence>
<evidence type="ECO:0000313" key="5">
    <source>
        <dbReference type="Proteomes" id="UP001596047"/>
    </source>
</evidence>
<dbReference type="InterPro" id="IPR000340">
    <property type="entry name" value="Dual-sp_phosphatase_cat-dom"/>
</dbReference>
<name>A0ABW0VX48_9BACL</name>
<dbReference type="PROSITE" id="PS50056">
    <property type="entry name" value="TYR_PHOSPHATASE_2"/>
    <property type="match status" value="1"/>
</dbReference>
<dbReference type="PROSITE" id="PS00383">
    <property type="entry name" value="TYR_PHOSPHATASE_1"/>
    <property type="match status" value="1"/>
</dbReference>
<dbReference type="InterPro" id="IPR000387">
    <property type="entry name" value="Tyr_Pase_dom"/>
</dbReference>
<dbReference type="InterPro" id="IPR016130">
    <property type="entry name" value="Tyr_Pase_AS"/>
</dbReference>
<protein>
    <submittedName>
        <fullName evidence="4">Dual specificity protein phosphatase family protein</fullName>
    </submittedName>
</protein>
<dbReference type="InterPro" id="IPR029021">
    <property type="entry name" value="Prot-tyrosine_phosphatase-like"/>
</dbReference>
<evidence type="ECO:0000256" key="2">
    <source>
        <dbReference type="ARBA" id="ARBA00022912"/>
    </source>
</evidence>
<feature type="domain" description="Tyrosine specific protein phosphatases" evidence="3">
    <location>
        <begin position="68"/>
        <end position="137"/>
    </location>
</feature>
<dbReference type="PANTHER" id="PTHR47216">
    <property type="match status" value="1"/>
</dbReference>
<dbReference type="Gene3D" id="3.90.190.10">
    <property type="entry name" value="Protein tyrosine phosphatase superfamily"/>
    <property type="match status" value="1"/>
</dbReference>